<dbReference type="Proteomes" id="UP000887116">
    <property type="component" value="Unassembled WGS sequence"/>
</dbReference>
<accession>A0A8X6HK59</accession>
<evidence type="ECO:0000313" key="1">
    <source>
        <dbReference type="EMBL" id="GFR25456.1"/>
    </source>
</evidence>
<gene>
    <name evidence="1" type="ORF">TNCT_149751</name>
</gene>
<keyword evidence="2" id="KW-1185">Reference proteome</keyword>
<proteinExistence type="predicted"/>
<comment type="caution">
    <text evidence="1">The sequence shown here is derived from an EMBL/GenBank/DDBJ whole genome shotgun (WGS) entry which is preliminary data.</text>
</comment>
<protein>
    <submittedName>
        <fullName evidence="1">Uncharacterized protein</fullName>
    </submittedName>
</protein>
<evidence type="ECO:0000313" key="2">
    <source>
        <dbReference type="Proteomes" id="UP000887116"/>
    </source>
</evidence>
<dbReference type="AlphaFoldDB" id="A0A8X6HK59"/>
<organism evidence="1 2">
    <name type="scientific">Trichonephila clavata</name>
    <name type="common">Joro spider</name>
    <name type="synonym">Nephila clavata</name>
    <dbReference type="NCBI Taxonomy" id="2740835"/>
    <lineage>
        <taxon>Eukaryota</taxon>
        <taxon>Metazoa</taxon>
        <taxon>Ecdysozoa</taxon>
        <taxon>Arthropoda</taxon>
        <taxon>Chelicerata</taxon>
        <taxon>Arachnida</taxon>
        <taxon>Araneae</taxon>
        <taxon>Araneomorphae</taxon>
        <taxon>Entelegynae</taxon>
        <taxon>Araneoidea</taxon>
        <taxon>Nephilidae</taxon>
        <taxon>Trichonephila</taxon>
    </lineage>
</organism>
<name>A0A8X6HK59_TRICU</name>
<reference evidence="1" key="1">
    <citation type="submission" date="2020-07" db="EMBL/GenBank/DDBJ databases">
        <title>Multicomponent nature underlies the extraordinary mechanical properties of spider dragline silk.</title>
        <authorList>
            <person name="Kono N."/>
            <person name="Nakamura H."/>
            <person name="Mori M."/>
            <person name="Yoshida Y."/>
            <person name="Ohtoshi R."/>
            <person name="Malay A.D."/>
            <person name="Moran D.A.P."/>
            <person name="Tomita M."/>
            <person name="Numata K."/>
            <person name="Arakawa K."/>
        </authorList>
    </citation>
    <scope>NUCLEOTIDE SEQUENCE</scope>
</reference>
<sequence length="117" mass="13454">MLCLIALNRRRHRPLSTSLTSHSSSLLNFSRWREPKSQVVSFPSLVSAEKQSGYFFRKPNLKLLIFRLLSPWAPNLLPPGASNYLNPPLLRELIRQLSQNFRSSLKRILGRISGLKK</sequence>
<dbReference type="EMBL" id="BMAO01028536">
    <property type="protein sequence ID" value="GFR25456.1"/>
    <property type="molecule type" value="Genomic_DNA"/>
</dbReference>